<dbReference type="InterPro" id="IPR045851">
    <property type="entry name" value="AMP-bd_C_sf"/>
</dbReference>
<dbReference type="Pfam" id="PF00501">
    <property type="entry name" value="AMP-binding"/>
    <property type="match status" value="1"/>
</dbReference>
<keyword evidence="6" id="KW-1185">Reference proteome</keyword>
<dbReference type="PANTHER" id="PTHR43201">
    <property type="entry name" value="ACYL-COA SYNTHETASE"/>
    <property type="match status" value="1"/>
</dbReference>
<feature type="domain" description="AMP-dependent synthetase/ligase" evidence="3">
    <location>
        <begin position="30"/>
        <end position="426"/>
    </location>
</feature>
<evidence type="ECO:0000259" key="4">
    <source>
        <dbReference type="Pfam" id="PF13193"/>
    </source>
</evidence>
<gene>
    <name evidence="5" type="ORF">SIL82_12640</name>
</gene>
<dbReference type="Proteomes" id="UP001279660">
    <property type="component" value="Unassembled WGS sequence"/>
</dbReference>
<dbReference type="SUPFAM" id="SSF56801">
    <property type="entry name" value="Acetyl-CoA synthetase-like"/>
    <property type="match status" value="1"/>
</dbReference>
<dbReference type="RefSeq" id="WP_010402412.1">
    <property type="nucleotide sequence ID" value="NZ_JAWXXV010000001.1"/>
</dbReference>
<evidence type="ECO:0000256" key="1">
    <source>
        <dbReference type="ARBA" id="ARBA00006432"/>
    </source>
</evidence>
<dbReference type="Gene3D" id="3.40.50.980">
    <property type="match status" value="2"/>
</dbReference>
<dbReference type="Gene3D" id="3.30.300.30">
    <property type="match status" value="1"/>
</dbReference>
<keyword evidence="2" id="KW-0436">Ligase</keyword>
<dbReference type="PROSITE" id="PS00455">
    <property type="entry name" value="AMP_BINDING"/>
    <property type="match status" value="1"/>
</dbReference>
<dbReference type="InterPro" id="IPR000873">
    <property type="entry name" value="AMP-dep_synth/lig_dom"/>
</dbReference>
<dbReference type="InterPro" id="IPR020845">
    <property type="entry name" value="AMP-binding_CS"/>
</dbReference>
<protein>
    <submittedName>
        <fullName evidence="5">Class I adenylate-forming enzyme family protein</fullName>
    </submittedName>
</protein>
<accession>A0ABU4PT10</accession>
<dbReference type="InterPro" id="IPR025110">
    <property type="entry name" value="AMP-bd_C"/>
</dbReference>
<evidence type="ECO:0000256" key="2">
    <source>
        <dbReference type="ARBA" id="ARBA00022598"/>
    </source>
</evidence>
<reference evidence="5 6" key="1">
    <citation type="submission" date="2023-11" db="EMBL/GenBank/DDBJ databases">
        <title>MicrobeMod: A computational toolkit for identifying prokaryotic methylation and restriction-modification with nanopore sequencing.</title>
        <authorList>
            <person name="Crits-Christoph A."/>
            <person name="Kang S.C."/>
            <person name="Lee H."/>
            <person name="Ostrov N."/>
        </authorList>
    </citation>
    <scope>NUCLEOTIDE SEQUENCE [LARGE SCALE GENOMIC DNA]</scope>
    <source>
        <strain evidence="5 6">ATCC 14820</strain>
    </source>
</reference>
<dbReference type="Gene3D" id="2.30.38.10">
    <property type="entry name" value="Luciferase, Domain 3"/>
    <property type="match status" value="1"/>
</dbReference>
<evidence type="ECO:0000313" key="6">
    <source>
        <dbReference type="Proteomes" id="UP001279660"/>
    </source>
</evidence>
<organism evidence="5 6">
    <name type="scientific">Sphingomonas echinoides</name>
    <dbReference type="NCBI Taxonomy" id="59803"/>
    <lineage>
        <taxon>Bacteria</taxon>
        <taxon>Pseudomonadati</taxon>
        <taxon>Pseudomonadota</taxon>
        <taxon>Alphaproteobacteria</taxon>
        <taxon>Sphingomonadales</taxon>
        <taxon>Sphingomonadaceae</taxon>
        <taxon>Sphingomonas</taxon>
    </lineage>
</organism>
<proteinExistence type="inferred from homology"/>
<comment type="caution">
    <text evidence="5">The sequence shown here is derived from an EMBL/GenBank/DDBJ whole genome shotgun (WGS) entry which is preliminary data.</text>
</comment>
<sequence>MAQIPDIPARRGELERRFPEWPGWTLAQAFDAAADQYPDRPMFRNEQGMRTYSELQAWSRNIALGLLAIGIEPGDHVALLMANYVEFVAVKLAIARVGAVTIPVNFNLRGEELRYVLDQSDAVALVVIDEFRGHDYLADLDRFAPEWRSGGASLNRLREIFVLPTSGVQPLGARTLDDLVALGRGGDLAELDRRTAGGDASAPCDILYTSGTTGRSKGVILTHDMILRVAYSSVYHRALSDGRSTAHALPMYHVYGYVECLVVAWFVGGSVVTQLVFEPAAFLEQAEAHRVTDIIALPNQTIKLLEVAAKRGFDSSALVQLFNSGGVNPPGIWEDIRAVFKPRELITAYGMSETTASSVCSLPEGDDHWLHVSNGRYKLAHVAGDPAFGGLVAAYRVLDPETGEEVPHGEIGELVAKGPIVTAGYYRKPEETADAFTGDGWLHTGDLGKVTADGYLTLTGRLKESYRCGGEMVMPREIEALVETLPDIELALAVGVPDVKMGDVGCLCIVPVAGADPDPAALVALCASNLARFKVPRHVLFFAAADIPMTSTGRPQKVKLAQIARERLHDNLAALDAAPR</sequence>
<dbReference type="Pfam" id="PF13193">
    <property type="entry name" value="AMP-binding_C"/>
    <property type="match status" value="1"/>
</dbReference>
<comment type="similarity">
    <text evidence="1">Belongs to the ATP-dependent AMP-binding enzyme family.</text>
</comment>
<name>A0ABU4PT10_9SPHN</name>
<evidence type="ECO:0000313" key="5">
    <source>
        <dbReference type="EMBL" id="MDX5985110.1"/>
    </source>
</evidence>
<evidence type="ECO:0000259" key="3">
    <source>
        <dbReference type="Pfam" id="PF00501"/>
    </source>
</evidence>
<feature type="domain" description="AMP-binding enzyme C-terminal" evidence="4">
    <location>
        <begin position="477"/>
        <end position="553"/>
    </location>
</feature>
<dbReference type="PANTHER" id="PTHR43201:SF5">
    <property type="entry name" value="MEDIUM-CHAIN ACYL-COA LIGASE ACSF2, MITOCHONDRIAL"/>
    <property type="match status" value="1"/>
</dbReference>
<dbReference type="EMBL" id="JAWXXV010000001">
    <property type="protein sequence ID" value="MDX5985110.1"/>
    <property type="molecule type" value="Genomic_DNA"/>
</dbReference>